<sequence length="528" mass="57718">MNDTLAWDWTPRPSRAATQGSCNPNEERFCFQINKGQRTNQRIEAGVRQWMTTQLKGGESYHHQKARYESGTKIQSKGTSVLEWEDLIDSVVHWCLRRSQDKKNDNSEEKLLGLAESRLWQSLMGARGPIRCAASADCQKMLYLIGCVLSWFLEGNRNILKQAGRGWDPCKRLRSQVENSVKTISRGEDNWTVTIKKSAECDVDGHFKDCGSQLVSLVLSVAAAVKSLCPGCPYQVLDEFFGNAFRLGPGQSLYCEAKQGVYNRCRVGNSRQGEELVLFSYDDQNTKEPKPQAQPQLGLNKDAALNELTSAPSPSSRAVPTVVQQKQEVQAPSSQAAVESPAGNDRTEEGSDGDFSLQQTPEIPSEKSIDGTNMNSLSEDTGGIGVLGGTGESQVSESLDSETHSIGSNIQQTEEELTVKDSPNTNQIEEFSETEQKGVGKILGIVIGVSLMFVTSGSLGTLGRAYQDRLNGGAEDEPEASGFLRHQERVLRTMRSSREEGRSASPPTSQGDPILGFREAAPRSGGEA</sequence>
<feature type="region of interest" description="Disordered" evidence="1">
    <location>
        <begin position="1"/>
        <end position="21"/>
    </location>
</feature>
<feature type="region of interest" description="Disordered" evidence="1">
    <location>
        <begin position="308"/>
        <end position="424"/>
    </location>
</feature>
<evidence type="ECO:0000313" key="3">
    <source>
        <dbReference type="Proteomes" id="UP000030640"/>
    </source>
</evidence>
<dbReference type="Proteomes" id="UP000030640">
    <property type="component" value="Unassembled WGS sequence"/>
</dbReference>
<feature type="compositionally biased region" description="Gly residues" evidence="1">
    <location>
        <begin position="382"/>
        <end position="391"/>
    </location>
</feature>
<dbReference type="GeneID" id="20040123"/>
<evidence type="ECO:0000256" key="1">
    <source>
        <dbReference type="SAM" id="MobiDB-lite"/>
    </source>
</evidence>
<feature type="region of interest" description="Disordered" evidence="1">
    <location>
        <begin position="492"/>
        <end position="528"/>
    </location>
</feature>
<reference evidence="2 3" key="1">
    <citation type="submission" date="2013-02" db="EMBL/GenBank/DDBJ databases">
        <title>The Genome Sequence of Plasmodium inui San Antonio 1.</title>
        <authorList>
            <consortium name="The Broad Institute Genome Sequencing Platform"/>
            <consortium name="The Broad Institute Genome Sequencing Center for Infectious Disease"/>
            <person name="Neafsey D."/>
            <person name="Cheeseman I."/>
            <person name="Volkman S."/>
            <person name="Adams J."/>
            <person name="Walker B."/>
            <person name="Young S.K."/>
            <person name="Zeng Q."/>
            <person name="Gargeya S."/>
            <person name="Fitzgerald M."/>
            <person name="Haas B."/>
            <person name="Abouelleil A."/>
            <person name="Alvarado L."/>
            <person name="Arachchi H.M."/>
            <person name="Berlin A.M."/>
            <person name="Chapman S.B."/>
            <person name="Dewar J."/>
            <person name="Goldberg J."/>
            <person name="Griggs A."/>
            <person name="Gujja S."/>
            <person name="Hansen M."/>
            <person name="Howarth C."/>
            <person name="Imamovic A."/>
            <person name="Larimer J."/>
            <person name="McCowan C."/>
            <person name="Murphy C."/>
            <person name="Neiman D."/>
            <person name="Pearson M."/>
            <person name="Priest M."/>
            <person name="Roberts A."/>
            <person name="Saif S."/>
            <person name="Shea T."/>
            <person name="Sisk P."/>
            <person name="Sykes S."/>
            <person name="Wortman J."/>
            <person name="Nusbaum C."/>
            <person name="Birren B."/>
        </authorList>
    </citation>
    <scope>NUCLEOTIDE SEQUENCE [LARGE SCALE GENOMIC DNA]</scope>
    <source>
        <strain evidence="2 3">San Antonio 1</strain>
    </source>
</reference>
<organism evidence="2 3">
    <name type="scientific">Plasmodium inui San Antonio 1</name>
    <dbReference type="NCBI Taxonomy" id="1237626"/>
    <lineage>
        <taxon>Eukaryota</taxon>
        <taxon>Sar</taxon>
        <taxon>Alveolata</taxon>
        <taxon>Apicomplexa</taxon>
        <taxon>Aconoidasida</taxon>
        <taxon>Haemosporida</taxon>
        <taxon>Plasmodiidae</taxon>
        <taxon>Plasmodium</taxon>
        <taxon>Plasmodium (Plasmodium)</taxon>
    </lineage>
</organism>
<feature type="compositionally biased region" description="Polar residues" evidence="1">
    <location>
        <begin position="370"/>
        <end position="379"/>
    </location>
</feature>
<feature type="compositionally biased region" description="Basic and acidic residues" evidence="1">
    <location>
        <begin position="492"/>
        <end position="502"/>
    </location>
</feature>
<name>W7A6U4_9APIC</name>
<feature type="compositionally biased region" description="Polar residues" evidence="1">
    <location>
        <begin position="308"/>
        <end position="337"/>
    </location>
</feature>
<accession>W7A6U4</accession>
<gene>
    <name evidence="2" type="ORF">C922_04849</name>
</gene>
<dbReference type="RefSeq" id="XP_008818645.1">
    <property type="nucleotide sequence ID" value="XM_008820423.1"/>
</dbReference>
<dbReference type="EMBL" id="KI965489">
    <property type="protein sequence ID" value="EUD64809.1"/>
    <property type="molecule type" value="Genomic_DNA"/>
</dbReference>
<keyword evidence="3" id="KW-1185">Reference proteome</keyword>
<dbReference type="AlphaFoldDB" id="W7A6U4"/>
<feature type="compositionally biased region" description="Polar residues" evidence="1">
    <location>
        <begin position="392"/>
        <end position="412"/>
    </location>
</feature>
<protein>
    <submittedName>
        <fullName evidence="2">Uncharacterized protein</fullName>
    </submittedName>
</protein>
<proteinExistence type="predicted"/>
<dbReference type="VEuPathDB" id="PlasmoDB:C922_04849"/>
<evidence type="ECO:0000313" key="2">
    <source>
        <dbReference type="EMBL" id="EUD64809.1"/>
    </source>
</evidence>